<dbReference type="InterPro" id="IPR011006">
    <property type="entry name" value="CheY-like_superfamily"/>
</dbReference>
<dbReference type="SUPFAM" id="SSF46894">
    <property type="entry name" value="C-terminal effector domain of the bipartite response regulators"/>
    <property type="match status" value="1"/>
</dbReference>
<accession>A0ABN7HUF3</accession>
<evidence type="ECO:0000256" key="4">
    <source>
        <dbReference type="PROSITE-ProRule" id="PRU00169"/>
    </source>
</evidence>
<dbReference type="EMBL" id="CAJHCQ010000006">
    <property type="protein sequence ID" value="CAD6532825.1"/>
    <property type="molecule type" value="Genomic_DNA"/>
</dbReference>
<dbReference type="SMART" id="SM00421">
    <property type="entry name" value="HTH_LUXR"/>
    <property type="match status" value="1"/>
</dbReference>
<dbReference type="InterPro" id="IPR036388">
    <property type="entry name" value="WH-like_DNA-bd_sf"/>
</dbReference>
<keyword evidence="3" id="KW-0804">Transcription</keyword>
<dbReference type="PROSITE" id="PS50110">
    <property type="entry name" value="RESPONSE_REGULATORY"/>
    <property type="match status" value="1"/>
</dbReference>
<dbReference type="CDD" id="cd06170">
    <property type="entry name" value="LuxR_C_like"/>
    <property type="match status" value="1"/>
</dbReference>
<keyword evidence="1" id="KW-0805">Transcription regulation</keyword>
<evidence type="ECO:0000256" key="5">
    <source>
        <dbReference type="SAM" id="MobiDB-lite"/>
    </source>
</evidence>
<sequence length="244" mass="27284">MVRERLAQCFLSTPPVVGTVWICDENSVARDQACVALAMPCRTIRGFASAEQLLQCRVPDGPLCLILEMFFNVGNGLQLQERLASKHSRPEIVFLTTCRDVQAVVRAMQAGAVDYLVKPASMDTLTHVVQRALDRSAKRQSVTHARERVQRLVDTLTRREYQVMEAVVAGRLNKQIAQALMISDVTVKMHRGNLMRKMGVKSVAQLVTMIDLVPDLKPATTSPIPDTRTHHARNNRKNPVFNES</sequence>
<evidence type="ECO:0000256" key="1">
    <source>
        <dbReference type="ARBA" id="ARBA00023015"/>
    </source>
</evidence>
<evidence type="ECO:0000259" key="7">
    <source>
        <dbReference type="PROSITE" id="PS50110"/>
    </source>
</evidence>
<keyword evidence="9" id="KW-1185">Reference proteome</keyword>
<dbReference type="SMART" id="SM00448">
    <property type="entry name" value="REC"/>
    <property type="match status" value="1"/>
</dbReference>
<protein>
    <recommendedName>
        <fullName evidence="10">LuxR family two component transcriptional regulator</fullName>
    </recommendedName>
</protein>
<dbReference type="InterPro" id="IPR000792">
    <property type="entry name" value="Tscrpt_reg_LuxR_C"/>
</dbReference>
<evidence type="ECO:0008006" key="10">
    <source>
        <dbReference type="Google" id="ProtNLM"/>
    </source>
</evidence>
<comment type="caution">
    <text evidence="8">The sequence shown here is derived from an EMBL/GenBank/DDBJ whole genome shotgun (WGS) entry which is preliminary data.</text>
</comment>
<name>A0ABN7HUF3_9BURK</name>
<reference evidence="8 9" key="1">
    <citation type="submission" date="2020-10" db="EMBL/GenBank/DDBJ databases">
        <authorList>
            <person name="Peeters C."/>
        </authorList>
    </citation>
    <scope>NUCLEOTIDE SEQUENCE [LARGE SCALE GENOMIC DNA]</scope>
    <source>
        <strain evidence="8 9">LMG 27952</strain>
    </source>
</reference>
<comment type="caution">
    <text evidence="4">Lacks conserved residue(s) required for the propagation of feature annotation.</text>
</comment>
<dbReference type="PANTHER" id="PTHR44688">
    <property type="entry name" value="DNA-BINDING TRANSCRIPTIONAL ACTIVATOR DEVR_DOSR"/>
    <property type="match status" value="1"/>
</dbReference>
<feature type="domain" description="HTH luxR-type" evidence="6">
    <location>
        <begin position="149"/>
        <end position="214"/>
    </location>
</feature>
<keyword evidence="2" id="KW-0238">DNA-binding</keyword>
<dbReference type="PRINTS" id="PR00038">
    <property type="entry name" value="HTHLUXR"/>
</dbReference>
<dbReference type="PROSITE" id="PS50043">
    <property type="entry name" value="HTH_LUXR_2"/>
    <property type="match status" value="1"/>
</dbReference>
<evidence type="ECO:0000313" key="8">
    <source>
        <dbReference type="EMBL" id="CAD6532825.1"/>
    </source>
</evidence>
<dbReference type="InterPro" id="IPR001789">
    <property type="entry name" value="Sig_transdc_resp-reg_receiver"/>
</dbReference>
<proteinExistence type="predicted"/>
<dbReference type="Pfam" id="PF00196">
    <property type="entry name" value="GerE"/>
    <property type="match status" value="1"/>
</dbReference>
<feature type="domain" description="Response regulatory" evidence="7">
    <location>
        <begin position="19"/>
        <end position="133"/>
    </location>
</feature>
<evidence type="ECO:0000313" key="9">
    <source>
        <dbReference type="Proteomes" id="UP000656319"/>
    </source>
</evidence>
<dbReference type="PANTHER" id="PTHR44688:SF16">
    <property type="entry name" value="DNA-BINDING TRANSCRIPTIONAL ACTIVATOR DEVR_DOSR"/>
    <property type="match status" value="1"/>
</dbReference>
<organism evidence="8 9">
    <name type="scientific">Paraburkholderia hiiakae</name>
    <dbReference type="NCBI Taxonomy" id="1081782"/>
    <lineage>
        <taxon>Bacteria</taxon>
        <taxon>Pseudomonadati</taxon>
        <taxon>Pseudomonadota</taxon>
        <taxon>Betaproteobacteria</taxon>
        <taxon>Burkholderiales</taxon>
        <taxon>Burkholderiaceae</taxon>
        <taxon>Paraburkholderia</taxon>
    </lineage>
</organism>
<dbReference type="RefSeq" id="WP_201696399.1">
    <property type="nucleotide sequence ID" value="NZ_CAJHCQ010000006.1"/>
</dbReference>
<dbReference type="Gene3D" id="1.10.10.10">
    <property type="entry name" value="Winged helix-like DNA-binding domain superfamily/Winged helix DNA-binding domain"/>
    <property type="match status" value="1"/>
</dbReference>
<dbReference type="PROSITE" id="PS00622">
    <property type="entry name" value="HTH_LUXR_1"/>
    <property type="match status" value="1"/>
</dbReference>
<evidence type="ECO:0000259" key="6">
    <source>
        <dbReference type="PROSITE" id="PS50043"/>
    </source>
</evidence>
<evidence type="ECO:0000256" key="3">
    <source>
        <dbReference type="ARBA" id="ARBA00023163"/>
    </source>
</evidence>
<feature type="region of interest" description="Disordered" evidence="5">
    <location>
        <begin position="217"/>
        <end position="244"/>
    </location>
</feature>
<evidence type="ECO:0000256" key="2">
    <source>
        <dbReference type="ARBA" id="ARBA00023125"/>
    </source>
</evidence>
<dbReference type="Gene3D" id="3.40.50.2300">
    <property type="match status" value="1"/>
</dbReference>
<dbReference type="InterPro" id="IPR016032">
    <property type="entry name" value="Sig_transdc_resp-reg_C-effctor"/>
</dbReference>
<dbReference type="Proteomes" id="UP000656319">
    <property type="component" value="Unassembled WGS sequence"/>
</dbReference>
<dbReference type="SUPFAM" id="SSF52172">
    <property type="entry name" value="CheY-like"/>
    <property type="match status" value="1"/>
</dbReference>
<dbReference type="Pfam" id="PF00072">
    <property type="entry name" value="Response_reg"/>
    <property type="match status" value="1"/>
</dbReference>
<gene>
    <name evidence="8" type="ORF">LMG27952_02663</name>
</gene>